<dbReference type="Proteomes" id="UP000245768">
    <property type="component" value="Unassembled WGS sequence"/>
</dbReference>
<feature type="transmembrane region" description="Helical" evidence="1">
    <location>
        <begin position="161"/>
        <end position="180"/>
    </location>
</feature>
<dbReference type="PANTHER" id="PTHR36535:SF1">
    <property type="entry name" value="DUF1772 DOMAIN-CONTAINING PROTEIN"/>
    <property type="match status" value="1"/>
</dbReference>
<keyword evidence="3" id="KW-1185">Reference proteome</keyword>
<dbReference type="InParanoid" id="A0A316YTJ2"/>
<evidence type="ECO:0000313" key="2">
    <source>
        <dbReference type="EMBL" id="PWN91065.1"/>
    </source>
</evidence>
<evidence type="ECO:0000313" key="3">
    <source>
        <dbReference type="Proteomes" id="UP000245768"/>
    </source>
</evidence>
<keyword evidence="1" id="KW-0812">Transmembrane</keyword>
<evidence type="ECO:0000256" key="1">
    <source>
        <dbReference type="SAM" id="Phobius"/>
    </source>
</evidence>
<dbReference type="Pfam" id="PF08592">
    <property type="entry name" value="Anthrone_oxy"/>
    <property type="match status" value="1"/>
</dbReference>
<gene>
    <name evidence="2" type="ORF">FA10DRAFT_264967</name>
</gene>
<feature type="transmembrane region" description="Helical" evidence="1">
    <location>
        <begin position="69"/>
        <end position="90"/>
    </location>
</feature>
<dbReference type="PANTHER" id="PTHR36535">
    <property type="entry name" value="YALI0E30327P"/>
    <property type="match status" value="1"/>
</dbReference>
<keyword evidence="1" id="KW-1133">Transmembrane helix</keyword>
<dbReference type="InterPro" id="IPR013901">
    <property type="entry name" value="Anthrone_oxy"/>
</dbReference>
<accession>A0A316YTJ2</accession>
<keyword evidence="1" id="KW-0472">Membrane</keyword>
<feature type="transmembrane region" description="Helical" evidence="1">
    <location>
        <begin position="102"/>
        <end position="124"/>
    </location>
</feature>
<name>A0A316YTJ2_9BASI</name>
<proteinExistence type="predicted"/>
<dbReference type="OrthoDB" id="5954308at2759"/>
<dbReference type="RefSeq" id="XP_025378263.1">
    <property type="nucleotide sequence ID" value="XM_025520863.1"/>
</dbReference>
<dbReference type="EMBL" id="KZ819635">
    <property type="protein sequence ID" value="PWN91065.1"/>
    <property type="molecule type" value="Genomic_DNA"/>
</dbReference>
<protein>
    <submittedName>
        <fullName evidence="2">DUF1772-domain-containing protein</fullName>
    </submittedName>
</protein>
<dbReference type="AlphaFoldDB" id="A0A316YTJ2"/>
<organism evidence="2 3">
    <name type="scientific">Acaromyces ingoldii</name>
    <dbReference type="NCBI Taxonomy" id="215250"/>
    <lineage>
        <taxon>Eukaryota</taxon>
        <taxon>Fungi</taxon>
        <taxon>Dikarya</taxon>
        <taxon>Basidiomycota</taxon>
        <taxon>Ustilaginomycotina</taxon>
        <taxon>Exobasidiomycetes</taxon>
        <taxon>Exobasidiales</taxon>
        <taxon>Cryptobasidiaceae</taxon>
        <taxon>Acaromyces</taxon>
    </lineage>
</organism>
<sequence length="182" mass="19298">MTTQPSYADALGVVGLVSSGLASGLTLAYPLLVNRHFQWKQGAHIQPASDAANLSLAQRLTLWNHSYDVGHWCPLFAFGAALGLTGSCLASSGDWSDWNKRLLVAASVTHVSIAPFTVLVIAPVNDRLMALRKLANAGKTDLVSEDEADSLMARWGSLHNVRVVLSLAGFVTAAAVAVTYPN</sequence>
<reference evidence="2 3" key="1">
    <citation type="journal article" date="2018" name="Mol. Biol. Evol.">
        <title>Broad Genomic Sampling Reveals a Smut Pathogenic Ancestry of the Fungal Clade Ustilaginomycotina.</title>
        <authorList>
            <person name="Kijpornyongpan T."/>
            <person name="Mondo S.J."/>
            <person name="Barry K."/>
            <person name="Sandor L."/>
            <person name="Lee J."/>
            <person name="Lipzen A."/>
            <person name="Pangilinan J."/>
            <person name="LaButti K."/>
            <person name="Hainaut M."/>
            <person name="Henrissat B."/>
            <person name="Grigoriev I.V."/>
            <person name="Spatafora J.W."/>
            <person name="Aime M.C."/>
        </authorList>
    </citation>
    <scope>NUCLEOTIDE SEQUENCE [LARGE SCALE GENOMIC DNA]</scope>
    <source>
        <strain evidence="2 3">MCA 4198</strain>
    </source>
</reference>
<dbReference type="GeneID" id="37042779"/>